<dbReference type="Proteomes" id="UP001297272">
    <property type="component" value="Unassembled WGS sequence"/>
</dbReference>
<name>A0ABS5RTB6_9HYPH</name>
<proteinExistence type="predicted"/>
<evidence type="ECO:0000313" key="1">
    <source>
        <dbReference type="EMBL" id="MBS9720050.1"/>
    </source>
</evidence>
<accession>A0ABS5RTB6</accession>
<sequence>MTSNFKPLVVSFASNVVNETEGYCEITTSADPRITKVRLYEETVAHVKEQHAANFPPQFPADFPSIVEAVGNAIREPSRIEPSYKNSVVYVDENSTNRRGHPLRVPVKIIEGTSSGLIKTFFFASTEDDKDD</sequence>
<evidence type="ECO:0000313" key="2">
    <source>
        <dbReference type="Proteomes" id="UP001297272"/>
    </source>
</evidence>
<gene>
    <name evidence="1" type="ORF">JYU29_05025</name>
</gene>
<dbReference type="RefSeq" id="WP_213983622.1">
    <property type="nucleotide sequence ID" value="NZ_JAFMNX010000001.1"/>
</dbReference>
<dbReference type="EMBL" id="JAFMNX010000001">
    <property type="protein sequence ID" value="MBS9720050.1"/>
    <property type="molecule type" value="Genomic_DNA"/>
</dbReference>
<organism evidence="1 2">
    <name type="scientific">Tianweitania aestuarii</name>
    <dbReference type="NCBI Taxonomy" id="2814886"/>
    <lineage>
        <taxon>Bacteria</taxon>
        <taxon>Pseudomonadati</taxon>
        <taxon>Pseudomonadota</taxon>
        <taxon>Alphaproteobacteria</taxon>
        <taxon>Hyphomicrobiales</taxon>
        <taxon>Phyllobacteriaceae</taxon>
        <taxon>Tianweitania</taxon>
    </lineage>
</organism>
<keyword evidence="2" id="KW-1185">Reference proteome</keyword>
<comment type="caution">
    <text evidence="1">The sequence shown here is derived from an EMBL/GenBank/DDBJ whole genome shotgun (WGS) entry which is preliminary data.</text>
</comment>
<protein>
    <submittedName>
        <fullName evidence="1">Uncharacterized protein</fullName>
    </submittedName>
</protein>
<reference evidence="1 2" key="1">
    <citation type="submission" date="2021-03" db="EMBL/GenBank/DDBJ databases">
        <title>Tianweitania aestuarii sp. nov., isolated from a tidal flat.</title>
        <authorList>
            <person name="Park S."/>
            <person name="Yoon J.-H."/>
        </authorList>
    </citation>
    <scope>NUCLEOTIDE SEQUENCE [LARGE SCALE GENOMIC DNA]</scope>
    <source>
        <strain evidence="1 2">BSSL-BM11</strain>
    </source>
</reference>